<dbReference type="GO" id="GO:0005634">
    <property type="term" value="C:nucleus"/>
    <property type="evidence" value="ECO:0007669"/>
    <property type="project" value="TreeGrafter"/>
</dbReference>
<organism evidence="3 4">
    <name type="scientific">Mugilogobius chulae</name>
    <name type="common">yellowstripe goby</name>
    <dbReference type="NCBI Taxonomy" id="88201"/>
    <lineage>
        <taxon>Eukaryota</taxon>
        <taxon>Metazoa</taxon>
        <taxon>Chordata</taxon>
        <taxon>Craniata</taxon>
        <taxon>Vertebrata</taxon>
        <taxon>Euteleostomi</taxon>
        <taxon>Actinopterygii</taxon>
        <taxon>Neopterygii</taxon>
        <taxon>Teleostei</taxon>
        <taxon>Neoteleostei</taxon>
        <taxon>Acanthomorphata</taxon>
        <taxon>Gobiaria</taxon>
        <taxon>Gobiiformes</taxon>
        <taxon>Gobioidei</taxon>
        <taxon>Gobiidae</taxon>
        <taxon>Gobionellinae</taxon>
        <taxon>Mugilogobius</taxon>
    </lineage>
</organism>
<dbReference type="EMBL" id="JBBPFD010000018">
    <property type="protein sequence ID" value="KAK7889290.1"/>
    <property type="molecule type" value="Genomic_DNA"/>
</dbReference>
<dbReference type="InterPro" id="IPR029060">
    <property type="entry name" value="PIN-like_dom_sf"/>
</dbReference>
<evidence type="ECO:0000256" key="1">
    <source>
        <dbReference type="SAM" id="MobiDB-lite"/>
    </source>
</evidence>
<proteinExistence type="predicted"/>
<gene>
    <name evidence="3" type="ORF">WMY93_024850</name>
</gene>
<feature type="domain" description="PIN" evidence="2">
    <location>
        <begin position="12"/>
        <end position="58"/>
    </location>
</feature>
<dbReference type="Pfam" id="PF13638">
    <property type="entry name" value="PIN_4"/>
    <property type="match status" value="1"/>
</dbReference>
<dbReference type="Proteomes" id="UP001460270">
    <property type="component" value="Unassembled WGS sequence"/>
</dbReference>
<evidence type="ECO:0000313" key="3">
    <source>
        <dbReference type="EMBL" id="KAK7889290.1"/>
    </source>
</evidence>
<dbReference type="PANTHER" id="PTHR16161:SF0">
    <property type="entry name" value="TRANSCRIPTIONAL PROTEIN SWT1"/>
    <property type="match status" value="1"/>
</dbReference>
<keyword evidence="4" id="KW-1185">Reference proteome</keyword>
<dbReference type="AlphaFoldDB" id="A0AAW0N5L1"/>
<sequence>MQQGAQSSNGLKAENNDDRVLQCCLQYQLLYPGCAVILCTNDKNLCSKALLSGVQAFSKDDLETEVARSDLGSSFLQNIQTFTTSAQTRCSLSTLTPVNVRAQEAHGQETTNLPVEKERNQPSKTCETSSEHLSSLVCEFESSCRRRCQAC</sequence>
<dbReference type="InterPro" id="IPR052626">
    <property type="entry name" value="SWT1_Regulator"/>
</dbReference>
<comment type="caution">
    <text evidence="3">The sequence shown here is derived from an EMBL/GenBank/DDBJ whole genome shotgun (WGS) entry which is preliminary data.</text>
</comment>
<evidence type="ECO:0000313" key="4">
    <source>
        <dbReference type="Proteomes" id="UP001460270"/>
    </source>
</evidence>
<dbReference type="SUPFAM" id="SSF88723">
    <property type="entry name" value="PIN domain-like"/>
    <property type="match status" value="1"/>
</dbReference>
<feature type="region of interest" description="Disordered" evidence="1">
    <location>
        <begin position="105"/>
        <end position="127"/>
    </location>
</feature>
<evidence type="ECO:0000259" key="2">
    <source>
        <dbReference type="Pfam" id="PF13638"/>
    </source>
</evidence>
<dbReference type="InterPro" id="IPR002716">
    <property type="entry name" value="PIN_dom"/>
</dbReference>
<accession>A0AAW0N5L1</accession>
<name>A0AAW0N5L1_9GOBI</name>
<dbReference type="PANTHER" id="PTHR16161">
    <property type="entry name" value="TRANSCRIPTIONAL PROTEIN SWT1"/>
    <property type="match status" value="1"/>
</dbReference>
<reference evidence="4" key="1">
    <citation type="submission" date="2024-04" db="EMBL/GenBank/DDBJ databases">
        <title>Salinicola lusitanus LLJ914,a marine bacterium isolated from the Okinawa Trough.</title>
        <authorList>
            <person name="Li J."/>
        </authorList>
    </citation>
    <scope>NUCLEOTIDE SEQUENCE [LARGE SCALE GENOMIC DNA]</scope>
</reference>
<protein>
    <recommendedName>
        <fullName evidence="2">PIN domain-containing protein</fullName>
    </recommendedName>
</protein>
<dbReference type="Gene3D" id="3.40.50.1010">
    <property type="entry name" value="5'-nuclease"/>
    <property type="match status" value="1"/>
</dbReference>